<evidence type="ECO:0000256" key="2">
    <source>
        <dbReference type="SAM" id="Phobius"/>
    </source>
</evidence>
<evidence type="ECO:0000256" key="1">
    <source>
        <dbReference type="PROSITE-ProRule" id="PRU00339"/>
    </source>
</evidence>
<comment type="caution">
    <text evidence="3">The sequence shown here is derived from an EMBL/GenBank/DDBJ whole genome shotgun (WGS) entry which is preliminary data.</text>
</comment>
<sequence length="187" mass="20292">MTDLLPQAYLLGLIALLGVAAVVVGRQILRVRRDELALARLGGNDKDSGGSRDASTLYELASVQLRKRLYVEAQGNLKQALKLADAENAPAEARALMENALGFTLAAQNNYSAAVRHYRAALRAKADYPVALNNLAFALEKQSKADEARSLYEKVLQLEATNRTALKRLSILERRSGRQAGESGKAS</sequence>
<feature type="transmembrane region" description="Helical" evidence="2">
    <location>
        <begin position="6"/>
        <end position="24"/>
    </location>
</feature>
<keyword evidence="1" id="KW-0802">TPR repeat</keyword>
<dbReference type="EMBL" id="JAYGHX010000001">
    <property type="protein sequence ID" value="MEA5390226.1"/>
    <property type="molecule type" value="Genomic_DNA"/>
</dbReference>
<evidence type="ECO:0000313" key="3">
    <source>
        <dbReference type="EMBL" id="MEA5390226.1"/>
    </source>
</evidence>
<dbReference type="RefSeq" id="WP_323304320.1">
    <property type="nucleotide sequence ID" value="NZ_JAYGHX010000001.1"/>
</dbReference>
<proteinExistence type="predicted"/>
<keyword evidence="2" id="KW-0472">Membrane</keyword>
<reference evidence="3 4" key="1">
    <citation type="submission" date="2023-12" db="EMBL/GenBank/DDBJ databases">
        <title>Baltic Sea Cyanobacteria.</title>
        <authorList>
            <person name="Delbaje E."/>
            <person name="Fewer D.P."/>
            <person name="Shishido T.K."/>
        </authorList>
    </citation>
    <scope>NUCLEOTIDE SEQUENCE [LARGE SCALE GENOMIC DNA]</scope>
    <source>
        <strain evidence="3 4">UHCC 0139</strain>
    </source>
</reference>
<feature type="repeat" description="TPR" evidence="1">
    <location>
        <begin position="129"/>
        <end position="162"/>
    </location>
</feature>
<protein>
    <submittedName>
        <fullName evidence="3">Tetratricopeptide repeat protein</fullName>
    </submittedName>
</protein>
<dbReference type="Gene3D" id="1.25.40.10">
    <property type="entry name" value="Tetratricopeptide repeat domain"/>
    <property type="match status" value="1"/>
</dbReference>
<evidence type="ECO:0000313" key="4">
    <source>
        <dbReference type="Proteomes" id="UP001304461"/>
    </source>
</evidence>
<dbReference type="InterPro" id="IPR019734">
    <property type="entry name" value="TPR_rpt"/>
</dbReference>
<organism evidence="3 4">
    <name type="scientific">Cyanobium gracile UHCC 0139</name>
    <dbReference type="NCBI Taxonomy" id="3110308"/>
    <lineage>
        <taxon>Bacteria</taxon>
        <taxon>Bacillati</taxon>
        <taxon>Cyanobacteriota</taxon>
        <taxon>Cyanophyceae</taxon>
        <taxon>Synechococcales</taxon>
        <taxon>Prochlorococcaceae</taxon>
        <taxon>Cyanobium</taxon>
    </lineage>
</organism>
<keyword evidence="2" id="KW-0812">Transmembrane</keyword>
<name>A0ABU5RR20_9CYAN</name>
<accession>A0ABU5RR20</accession>
<gene>
    <name evidence="3" type="ORF">VB738_03020</name>
</gene>
<dbReference type="SMART" id="SM00028">
    <property type="entry name" value="TPR"/>
    <property type="match status" value="3"/>
</dbReference>
<dbReference type="Pfam" id="PF13374">
    <property type="entry name" value="TPR_10"/>
    <property type="match status" value="2"/>
</dbReference>
<dbReference type="PROSITE" id="PS50005">
    <property type="entry name" value="TPR"/>
    <property type="match status" value="1"/>
</dbReference>
<dbReference type="Proteomes" id="UP001304461">
    <property type="component" value="Unassembled WGS sequence"/>
</dbReference>
<dbReference type="InterPro" id="IPR011990">
    <property type="entry name" value="TPR-like_helical_dom_sf"/>
</dbReference>
<dbReference type="SUPFAM" id="SSF48452">
    <property type="entry name" value="TPR-like"/>
    <property type="match status" value="1"/>
</dbReference>
<keyword evidence="2" id="KW-1133">Transmembrane helix</keyword>
<keyword evidence="4" id="KW-1185">Reference proteome</keyword>